<dbReference type="Pfam" id="PF14931">
    <property type="entry name" value="IFT20"/>
    <property type="match status" value="1"/>
</dbReference>
<keyword evidence="6" id="KW-1185">Reference proteome</keyword>
<accession>A0A8C8YGX0</accession>
<dbReference type="Proteomes" id="UP000694414">
    <property type="component" value="Unplaced"/>
</dbReference>
<proteinExistence type="predicted"/>
<organism evidence="5 6">
    <name type="scientific">Prolemur simus</name>
    <name type="common">Greater bamboo lemur</name>
    <name type="synonym">Hapalemur simus</name>
    <dbReference type="NCBI Taxonomy" id="1328070"/>
    <lineage>
        <taxon>Eukaryota</taxon>
        <taxon>Metazoa</taxon>
        <taxon>Chordata</taxon>
        <taxon>Craniata</taxon>
        <taxon>Vertebrata</taxon>
        <taxon>Euteleostomi</taxon>
        <taxon>Mammalia</taxon>
        <taxon>Eutheria</taxon>
        <taxon>Euarchontoglires</taxon>
        <taxon>Primates</taxon>
        <taxon>Strepsirrhini</taxon>
        <taxon>Lemuriformes</taxon>
        <taxon>Lemuridae</taxon>
        <taxon>Prolemur</taxon>
    </lineage>
</organism>
<reference evidence="5" key="1">
    <citation type="submission" date="2025-05" db="UniProtKB">
        <authorList>
            <consortium name="Ensembl"/>
        </authorList>
    </citation>
    <scope>IDENTIFICATION</scope>
</reference>
<evidence type="ECO:0000313" key="6">
    <source>
        <dbReference type="Proteomes" id="UP000694414"/>
    </source>
</evidence>
<dbReference type="GO" id="GO:0060271">
    <property type="term" value="P:cilium assembly"/>
    <property type="evidence" value="ECO:0007669"/>
    <property type="project" value="TreeGrafter"/>
</dbReference>
<feature type="region of interest" description="Disordered" evidence="4">
    <location>
        <begin position="1"/>
        <end position="76"/>
    </location>
</feature>
<dbReference type="GO" id="GO:0005737">
    <property type="term" value="C:cytoplasm"/>
    <property type="evidence" value="ECO:0007669"/>
    <property type="project" value="TreeGrafter"/>
</dbReference>
<protein>
    <submittedName>
        <fullName evidence="5">Uncharacterized protein</fullName>
    </submittedName>
</protein>
<dbReference type="GO" id="GO:0005813">
    <property type="term" value="C:centrosome"/>
    <property type="evidence" value="ECO:0007669"/>
    <property type="project" value="TreeGrafter"/>
</dbReference>
<dbReference type="GO" id="GO:0097730">
    <property type="term" value="C:non-motile cilium"/>
    <property type="evidence" value="ECO:0007669"/>
    <property type="project" value="TreeGrafter"/>
</dbReference>
<dbReference type="PANTHER" id="PTHR31978">
    <property type="entry name" value="INTRAFLAGELLAR TRANSPORT PROTEIN 20 HOMOLOG"/>
    <property type="match status" value="1"/>
</dbReference>
<dbReference type="InterPro" id="IPR028172">
    <property type="entry name" value="FT20"/>
</dbReference>
<keyword evidence="2" id="KW-0175">Coiled coil</keyword>
<dbReference type="GeneTree" id="ENSGT00960000191743"/>
<dbReference type="PANTHER" id="PTHR31978:SF1">
    <property type="entry name" value="INTRAFLAGELLAR TRANSPORT PROTEIN 20 HOMOLOG"/>
    <property type="match status" value="1"/>
</dbReference>
<dbReference type="GO" id="GO:0043005">
    <property type="term" value="C:neuron projection"/>
    <property type="evidence" value="ECO:0007669"/>
    <property type="project" value="TreeGrafter"/>
</dbReference>
<dbReference type="GO" id="GO:0030990">
    <property type="term" value="C:intraciliary transport particle"/>
    <property type="evidence" value="ECO:0007669"/>
    <property type="project" value="TreeGrafter"/>
</dbReference>
<name>A0A8C8YGX0_PROSS</name>
<dbReference type="Ensembl" id="ENSPSMT00000002554.1">
    <property type="protein sequence ID" value="ENSPSMP00000002167.1"/>
    <property type="gene ID" value="ENSPSMG00000001662.1"/>
</dbReference>
<keyword evidence="3" id="KW-0966">Cell projection</keyword>
<evidence type="ECO:0000256" key="1">
    <source>
        <dbReference type="ARBA" id="ARBA00004138"/>
    </source>
</evidence>
<evidence type="ECO:0000256" key="3">
    <source>
        <dbReference type="ARBA" id="ARBA00023273"/>
    </source>
</evidence>
<dbReference type="GO" id="GO:0097546">
    <property type="term" value="C:ciliary base"/>
    <property type="evidence" value="ECO:0007669"/>
    <property type="project" value="TreeGrafter"/>
</dbReference>
<sequence>MTQASRTEILSGASARSAQRQRTEPSEQRQTGSGSGGLREEEGSGRVGAASSTPGRKAGLGEAGLPGTQQTTGLEEECKDFGDKIGQFQKTVGSFMELADQLATAAANARKASG</sequence>
<evidence type="ECO:0000313" key="5">
    <source>
        <dbReference type="Ensembl" id="ENSPSMP00000002167.1"/>
    </source>
</evidence>
<dbReference type="GO" id="GO:0036064">
    <property type="term" value="C:ciliary basal body"/>
    <property type="evidence" value="ECO:0007669"/>
    <property type="project" value="TreeGrafter"/>
</dbReference>
<evidence type="ECO:0000256" key="2">
    <source>
        <dbReference type="ARBA" id="ARBA00023054"/>
    </source>
</evidence>
<evidence type="ECO:0000256" key="4">
    <source>
        <dbReference type="SAM" id="MobiDB-lite"/>
    </source>
</evidence>
<comment type="subcellular location">
    <subcellularLocation>
        <location evidence="1">Cell projection</location>
        <location evidence="1">Cilium</location>
    </subcellularLocation>
</comment>
<dbReference type="Ensembl" id="ENSPSMT00000042318.1">
    <property type="protein sequence ID" value="ENSPSMP00000036731.1"/>
    <property type="gene ID" value="ENSPSMG00000025271.1"/>
</dbReference>
<feature type="compositionally biased region" description="Polar residues" evidence="4">
    <location>
        <begin position="1"/>
        <end position="20"/>
    </location>
</feature>
<dbReference type="AlphaFoldDB" id="A0A8C8YGX0"/>
<dbReference type="GO" id="GO:0061512">
    <property type="term" value="P:protein localization to cilium"/>
    <property type="evidence" value="ECO:0007669"/>
    <property type="project" value="TreeGrafter"/>
</dbReference>